<protein>
    <submittedName>
        <fullName evidence="2">Unnamed protein product</fullName>
    </submittedName>
</protein>
<evidence type="ECO:0000313" key="3">
    <source>
        <dbReference type="Proteomes" id="UP001165083"/>
    </source>
</evidence>
<proteinExistence type="predicted"/>
<dbReference type="AlphaFoldDB" id="A0A9W6XND8"/>
<feature type="domain" description="WLGC" evidence="1">
    <location>
        <begin position="155"/>
        <end position="213"/>
    </location>
</feature>
<evidence type="ECO:0000259" key="1">
    <source>
        <dbReference type="Pfam" id="PF26605"/>
    </source>
</evidence>
<evidence type="ECO:0000313" key="2">
    <source>
        <dbReference type="EMBL" id="GMF42117.1"/>
    </source>
</evidence>
<dbReference type="InterPro" id="IPR032675">
    <property type="entry name" value="LRR_dom_sf"/>
</dbReference>
<gene>
    <name evidence="2" type="ORF">Plil01_001674700</name>
</gene>
<dbReference type="EMBL" id="BSXW01002375">
    <property type="protein sequence ID" value="GMF42117.1"/>
    <property type="molecule type" value="Genomic_DNA"/>
</dbReference>
<dbReference type="Gene3D" id="3.80.10.10">
    <property type="entry name" value="Ribonuclease Inhibitor"/>
    <property type="match status" value="1"/>
</dbReference>
<name>A0A9W6XND8_9STRA</name>
<organism evidence="2 3">
    <name type="scientific">Phytophthora lilii</name>
    <dbReference type="NCBI Taxonomy" id="2077276"/>
    <lineage>
        <taxon>Eukaryota</taxon>
        <taxon>Sar</taxon>
        <taxon>Stramenopiles</taxon>
        <taxon>Oomycota</taxon>
        <taxon>Peronosporomycetes</taxon>
        <taxon>Peronosporales</taxon>
        <taxon>Peronosporaceae</taxon>
        <taxon>Phytophthora</taxon>
    </lineage>
</organism>
<sequence length="215" mass="23549">MPFLQVLHLGVPPTLPRVPPLNGVPSLQSLTLAGLYLVTEIPSFEKVPKLQRLMLPHMDSLQTIPDMAPLKNLASFMIMSICPACCNGFIGHCDPTDWFCVGNPDIGVAASTCLAGNTSQPTSATASMLQRFAPTVCIRSGFDLSKTVELLSRDQVEICGGVPYRRCEYPRNSGKIGMCINNRLQVLMCMVNDDYIRLRKAQIQRKIGPVCEKPG</sequence>
<dbReference type="OrthoDB" id="120755at2759"/>
<dbReference type="SUPFAM" id="SSF52058">
    <property type="entry name" value="L domain-like"/>
    <property type="match status" value="1"/>
</dbReference>
<dbReference type="Pfam" id="PF26605">
    <property type="entry name" value="WLGC"/>
    <property type="match status" value="1"/>
</dbReference>
<comment type="caution">
    <text evidence="2">The sequence shown here is derived from an EMBL/GenBank/DDBJ whole genome shotgun (WGS) entry which is preliminary data.</text>
</comment>
<reference evidence="2" key="1">
    <citation type="submission" date="2023-04" db="EMBL/GenBank/DDBJ databases">
        <title>Phytophthora lilii NBRC 32176.</title>
        <authorList>
            <person name="Ichikawa N."/>
            <person name="Sato H."/>
            <person name="Tonouchi N."/>
        </authorList>
    </citation>
    <scope>NUCLEOTIDE SEQUENCE</scope>
    <source>
        <strain evidence="2">NBRC 32176</strain>
    </source>
</reference>
<keyword evidence="3" id="KW-1185">Reference proteome</keyword>
<dbReference type="Proteomes" id="UP001165083">
    <property type="component" value="Unassembled WGS sequence"/>
</dbReference>
<accession>A0A9W6XND8</accession>
<dbReference type="InterPro" id="IPR058256">
    <property type="entry name" value="WLGC"/>
</dbReference>